<dbReference type="RefSeq" id="WP_271634094.1">
    <property type="nucleotide sequence ID" value="NZ_CP094970.1"/>
</dbReference>
<organism evidence="1 2">
    <name type="scientific">Solicola gregarius</name>
    <dbReference type="NCBI Taxonomy" id="2908642"/>
    <lineage>
        <taxon>Bacteria</taxon>
        <taxon>Bacillati</taxon>
        <taxon>Actinomycetota</taxon>
        <taxon>Actinomycetes</taxon>
        <taxon>Propionibacteriales</taxon>
        <taxon>Nocardioidaceae</taxon>
        <taxon>Solicola</taxon>
    </lineage>
</organism>
<sequence>MRRIKPELDGVDADRADAFARWRILGLRGTCHGRGFKPRLGLVTIADVNGARHLPEDVAWWEPPRPVVGPRVVSLRLVDAGLATEIAARLLNEAGGEPVVAVWTRLGANDETDSDVCWWSALRQGAAIAEVAIPPMLVITRSGWRCVPHGSSRTWRRLRPTA</sequence>
<protein>
    <submittedName>
        <fullName evidence="1">Uncharacterized protein</fullName>
    </submittedName>
</protein>
<evidence type="ECO:0000313" key="1">
    <source>
        <dbReference type="EMBL" id="UYM05291.1"/>
    </source>
</evidence>
<gene>
    <name evidence="1" type="ORF">L0C25_22715</name>
</gene>
<evidence type="ECO:0000313" key="2">
    <source>
        <dbReference type="Proteomes" id="UP001164390"/>
    </source>
</evidence>
<dbReference type="EMBL" id="CP094970">
    <property type="protein sequence ID" value="UYM05291.1"/>
    <property type="molecule type" value="Genomic_DNA"/>
</dbReference>
<keyword evidence="2" id="KW-1185">Reference proteome</keyword>
<proteinExistence type="predicted"/>
<accession>A0AA46YL93</accession>
<dbReference type="KEGG" id="sgrg:L0C25_22715"/>
<dbReference type="AlphaFoldDB" id="A0AA46YL93"/>
<dbReference type="Proteomes" id="UP001164390">
    <property type="component" value="Chromosome"/>
</dbReference>
<name>A0AA46YL93_9ACTN</name>
<reference evidence="1" key="1">
    <citation type="submission" date="2022-01" db="EMBL/GenBank/DDBJ databases">
        <title>Nocardioidaceae gen. sp. A5X3R13.</title>
        <authorList>
            <person name="Lopez Marin M.A."/>
            <person name="Uhlik O."/>
        </authorList>
    </citation>
    <scope>NUCLEOTIDE SEQUENCE</scope>
    <source>
        <strain evidence="1">A5X3R13</strain>
    </source>
</reference>